<accession>A0A2T0TDU9</accession>
<sequence>MGFGTLGVVKRWELVTARPRPGGSRLAVAAVLTAVVAGVLVVGRVLAADPIGYGVPVWPFADSADVAEDRVMRSVVTAARADAASLGNLTGVPTAVAAGDVEVLDTEVQPSGMAVWMLLRLHVPSVGTRCREVVVLGATPVEVNSRTVACVRHPA</sequence>
<keyword evidence="1" id="KW-0472">Membrane</keyword>
<name>A0A2T0TDU9_9PSEU</name>
<keyword evidence="1" id="KW-1133">Transmembrane helix</keyword>
<gene>
    <name evidence="2" type="ORF">CLV43_103547</name>
</gene>
<evidence type="ECO:0000313" key="2">
    <source>
        <dbReference type="EMBL" id="PRY43798.1"/>
    </source>
</evidence>
<keyword evidence="1" id="KW-0812">Transmembrane</keyword>
<evidence type="ECO:0000313" key="3">
    <source>
        <dbReference type="Proteomes" id="UP000239494"/>
    </source>
</evidence>
<keyword evidence="3" id="KW-1185">Reference proteome</keyword>
<feature type="transmembrane region" description="Helical" evidence="1">
    <location>
        <begin position="26"/>
        <end position="47"/>
    </location>
</feature>
<proteinExistence type="predicted"/>
<dbReference type="AlphaFoldDB" id="A0A2T0TDU9"/>
<comment type="caution">
    <text evidence="2">The sequence shown here is derived from an EMBL/GenBank/DDBJ whole genome shotgun (WGS) entry which is preliminary data.</text>
</comment>
<dbReference type="EMBL" id="PVTF01000003">
    <property type="protein sequence ID" value="PRY43798.1"/>
    <property type="molecule type" value="Genomic_DNA"/>
</dbReference>
<dbReference type="Proteomes" id="UP000239494">
    <property type="component" value="Unassembled WGS sequence"/>
</dbReference>
<reference evidence="2 3" key="1">
    <citation type="submission" date="2018-03" db="EMBL/GenBank/DDBJ databases">
        <title>Genomic Encyclopedia of Archaeal and Bacterial Type Strains, Phase II (KMG-II): from individual species to whole genera.</title>
        <authorList>
            <person name="Goeker M."/>
        </authorList>
    </citation>
    <scope>NUCLEOTIDE SEQUENCE [LARGE SCALE GENOMIC DNA]</scope>
    <source>
        <strain evidence="2 3">DSM 44720</strain>
    </source>
</reference>
<protein>
    <submittedName>
        <fullName evidence="2">Uncharacterized protein</fullName>
    </submittedName>
</protein>
<evidence type="ECO:0000256" key="1">
    <source>
        <dbReference type="SAM" id="Phobius"/>
    </source>
</evidence>
<organism evidence="2 3">
    <name type="scientific">Umezawaea tangerina</name>
    <dbReference type="NCBI Taxonomy" id="84725"/>
    <lineage>
        <taxon>Bacteria</taxon>
        <taxon>Bacillati</taxon>
        <taxon>Actinomycetota</taxon>
        <taxon>Actinomycetes</taxon>
        <taxon>Pseudonocardiales</taxon>
        <taxon>Pseudonocardiaceae</taxon>
        <taxon>Umezawaea</taxon>
    </lineage>
</organism>